<comment type="caution">
    <text evidence="2">The sequence shown here is derived from an EMBL/GenBank/DDBJ whole genome shotgun (WGS) entry which is preliminary data.</text>
</comment>
<feature type="compositionally biased region" description="Acidic residues" evidence="1">
    <location>
        <begin position="533"/>
        <end position="544"/>
    </location>
</feature>
<evidence type="ECO:0000313" key="2">
    <source>
        <dbReference type="EMBL" id="KAJ7199183.1"/>
    </source>
</evidence>
<sequence length="608" mass="69302">MSNQNANYKLGLLKLESDRRENDEHIAAVYFSMATMVYSLRALFSQTEDPGDALKSELSAMTESMEEFGVFADLYYNKCKMKIIRFLRSGEFKDKLTEYSTNFSDHQGRIEFILTVQVAGDSAQMKVDIKAILERVNASTKQEREAEQLIMNQGGPQNVIEDAEVLRQNLDQLISENRVQFELKLNGAKQEISEAINRSTQIIIGRLDAGPHDFIENPDMKEIWKVNRWKLSVKCRYFVDGICNYLTGRVHPTDVWTLSVLSNVINHPAIGEAIDEDASGFVSVLEINHFLTRRGRLSVPVWLAYWAVGWQYLNIQYTIAVDQILDGIEEECQSIKPTLTDVDLSTCDEYLVTIKLLRHIVNWLDVAFDGGMEDVDDQTESELDVLTTQLSEENEQVIEDNLKRLNFEITDPALLVFVTGQSSVRIEQVIMSLLYIILKEQKNSISSRKTNINEGTEATDSRKFASHWQSMDATLSTLVLVFHVRMRALIRSWRSQKVSPDLQVKYYAGGLYSGWYEEYNKPDSVIAKLLEPDDDDEEDSEESSSADSGAPVITESPDTKIDKLSLRVTELDLKLERIEALLHRLLATSENEIRSENLQRTDPFGQET</sequence>
<keyword evidence="3" id="KW-1185">Reference proteome</keyword>
<feature type="region of interest" description="Disordered" evidence="1">
    <location>
        <begin position="533"/>
        <end position="557"/>
    </location>
</feature>
<dbReference type="Proteomes" id="UP001219525">
    <property type="component" value="Unassembled WGS sequence"/>
</dbReference>
<evidence type="ECO:0000313" key="3">
    <source>
        <dbReference type="Proteomes" id="UP001219525"/>
    </source>
</evidence>
<evidence type="ECO:0008006" key="4">
    <source>
        <dbReference type="Google" id="ProtNLM"/>
    </source>
</evidence>
<name>A0AAD6YAF1_9AGAR</name>
<reference evidence="2" key="1">
    <citation type="submission" date="2023-03" db="EMBL/GenBank/DDBJ databases">
        <title>Massive genome expansion in bonnet fungi (Mycena s.s.) driven by repeated elements and novel gene families across ecological guilds.</title>
        <authorList>
            <consortium name="Lawrence Berkeley National Laboratory"/>
            <person name="Harder C.B."/>
            <person name="Miyauchi S."/>
            <person name="Viragh M."/>
            <person name="Kuo A."/>
            <person name="Thoen E."/>
            <person name="Andreopoulos B."/>
            <person name="Lu D."/>
            <person name="Skrede I."/>
            <person name="Drula E."/>
            <person name="Henrissat B."/>
            <person name="Morin E."/>
            <person name="Kohler A."/>
            <person name="Barry K."/>
            <person name="LaButti K."/>
            <person name="Morin E."/>
            <person name="Salamov A."/>
            <person name="Lipzen A."/>
            <person name="Mereny Z."/>
            <person name="Hegedus B."/>
            <person name="Baldrian P."/>
            <person name="Stursova M."/>
            <person name="Weitz H."/>
            <person name="Taylor A."/>
            <person name="Grigoriev I.V."/>
            <person name="Nagy L.G."/>
            <person name="Martin F."/>
            <person name="Kauserud H."/>
        </authorList>
    </citation>
    <scope>NUCLEOTIDE SEQUENCE</scope>
    <source>
        <strain evidence="2">9144</strain>
    </source>
</reference>
<gene>
    <name evidence="2" type="ORF">GGX14DRAFT_468209</name>
</gene>
<dbReference type="EMBL" id="JARJCW010000069">
    <property type="protein sequence ID" value="KAJ7199183.1"/>
    <property type="molecule type" value="Genomic_DNA"/>
</dbReference>
<accession>A0AAD6YAF1</accession>
<proteinExistence type="predicted"/>
<evidence type="ECO:0000256" key="1">
    <source>
        <dbReference type="SAM" id="MobiDB-lite"/>
    </source>
</evidence>
<dbReference type="InterPro" id="IPR018247">
    <property type="entry name" value="EF_Hand_1_Ca_BS"/>
</dbReference>
<dbReference type="AlphaFoldDB" id="A0AAD6YAF1"/>
<organism evidence="2 3">
    <name type="scientific">Mycena pura</name>
    <dbReference type="NCBI Taxonomy" id="153505"/>
    <lineage>
        <taxon>Eukaryota</taxon>
        <taxon>Fungi</taxon>
        <taxon>Dikarya</taxon>
        <taxon>Basidiomycota</taxon>
        <taxon>Agaricomycotina</taxon>
        <taxon>Agaricomycetes</taxon>
        <taxon>Agaricomycetidae</taxon>
        <taxon>Agaricales</taxon>
        <taxon>Marasmiineae</taxon>
        <taxon>Mycenaceae</taxon>
        <taxon>Mycena</taxon>
    </lineage>
</organism>
<dbReference type="PROSITE" id="PS00018">
    <property type="entry name" value="EF_HAND_1"/>
    <property type="match status" value="1"/>
</dbReference>
<protein>
    <recommendedName>
        <fullName evidence="4">EF-hand domain-containing protein</fullName>
    </recommendedName>
</protein>